<evidence type="ECO:0000313" key="2">
    <source>
        <dbReference type="EMBL" id="TKJ41306.1"/>
    </source>
</evidence>
<evidence type="ECO:0000313" key="3">
    <source>
        <dbReference type="Proteomes" id="UP000319619"/>
    </source>
</evidence>
<dbReference type="Proteomes" id="UP000319619">
    <property type="component" value="Unassembled WGS sequence"/>
</dbReference>
<sequence>MIMCIAMVIFCLLVFGRRGFRPPWMGYYDGHHSSERSESETPLEILKKRYANGEISKEEFEQIKIDISS</sequence>
<organism evidence="2 3">
    <name type="scientific">candidate division LCP-89 bacterium B3_LCP</name>
    <dbReference type="NCBI Taxonomy" id="2012998"/>
    <lineage>
        <taxon>Bacteria</taxon>
        <taxon>Pseudomonadati</taxon>
        <taxon>Bacteria division LCP-89</taxon>
    </lineage>
</organism>
<comment type="caution">
    <text evidence="2">The sequence shown here is derived from an EMBL/GenBank/DDBJ whole genome shotgun (WGS) entry which is preliminary data.</text>
</comment>
<dbReference type="AlphaFoldDB" id="A0A532V269"/>
<dbReference type="Pfam" id="PF09851">
    <property type="entry name" value="SHOCT"/>
    <property type="match status" value="1"/>
</dbReference>
<name>A0A532V269_UNCL8</name>
<dbReference type="InterPro" id="IPR018649">
    <property type="entry name" value="SHOCT"/>
</dbReference>
<feature type="domain" description="SHOCT" evidence="1">
    <location>
        <begin position="41"/>
        <end position="66"/>
    </location>
</feature>
<gene>
    <name evidence="2" type="ORF">CEE37_05910</name>
</gene>
<proteinExistence type="predicted"/>
<protein>
    <recommendedName>
        <fullName evidence="1">SHOCT domain-containing protein</fullName>
    </recommendedName>
</protein>
<accession>A0A532V269</accession>
<reference evidence="2 3" key="1">
    <citation type="submission" date="2017-06" db="EMBL/GenBank/DDBJ databases">
        <title>Novel microbial phyla capable of carbon fixation and sulfur reduction in deep-sea sediments.</title>
        <authorList>
            <person name="Huang J."/>
            <person name="Baker B."/>
            <person name="Wang Y."/>
        </authorList>
    </citation>
    <scope>NUCLEOTIDE SEQUENCE [LARGE SCALE GENOMIC DNA]</scope>
    <source>
        <strain evidence="2">B3_LCP</strain>
    </source>
</reference>
<evidence type="ECO:0000259" key="1">
    <source>
        <dbReference type="Pfam" id="PF09851"/>
    </source>
</evidence>
<dbReference type="EMBL" id="NJBN01000003">
    <property type="protein sequence ID" value="TKJ41306.1"/>
    <property type="molecule type" value="Genomic_DNA"/>
</dbReference>